<dbReference type="RefSeq" id="WP_142859580.1">
    <property type="nucleotide sequence ID" value="NZ_SGOE01000010.1"/>
</dbReference>
<protein>
    <submittedName>
        <fullName evidence="2">DUF1800 family protein</fullName>
    </submittedName>
</protein>
<name>A0A546XMP3_AGRTU</name>
<evidence type="ECO:0000313" key="3">
    <source>
        <dbReference type="Proteomes" id="UP000317023"/>
    </source>
</evidence>
<dbReference type="InterPro" id="IPR014917">
    <property type="entry name" value="DUF1800"/>
</dbReference>
<comment type="caution">
    <text evidence="2">The sequence shown here is derived from an EMBL/GenBank/DDBJ whole genome shotgun (WGS) entry which is preliminary data.</text>
</comment>
<accession>A0A546XMP3</accession>
<dbReference type="Pfam" id="PF08811">
    <property type="entry name" value="DUF1800"/>
    <property type="match status" value="1"/>
</dbReference>
<proteinExistence type="predicted"/>
<sequence length="511" mass="55491">MSNSREVSNSRNADAALALWRFGLGAREGDIAAISDAPRDLLRLEITERATPVPVNARLHSGADLLAALADYNRQVKAERERPAVVTASANGGEAGQTEKSMGQSSQAMATAANTMDKADMPPNPGMQAGAKPETPASKRPYLPQQILLAETDARFNGTIHQPLIGFGERLAMFWANHFAVAISKGGDVHMLAGAFEREAIRPHLFGNFEEMLIAVETHPAMLFFLDNQQSVGPNSRANKNGKRGLNENLAREIMELHTLGVDAGYTQADVTSLARIITGWGVYRDEKHPGPMGRFYFNDNNHEPGDQTLLGITYGDNGEQQGRAALRDLARHPATARHLAYKLVRYFVSDQPPPELVAKVAAAYTKSHGDLSATYLAMIDDEQSWSPALTKLRPPLDFVVAMIRSSGITPKPEQILSVLKALGQPLWNPSGPNGFPDVTAGWGSSEGLATRIDAASLFAHQISDAVDPRGFMADRMGPLLSEETRQAVQRAQTKAQGLTIAFLSPEFQRR</sequence>
<evidence type="ECO:0000256" key="1">
    <source>
        <dbReference type="SAM" id="MobiDB-lite"/>
    </source>
</evidence>
<dbReference type="AlphaFoldDB" id="A0A546XMP3"/>
<dbReference type="EMBL" id="SGOE01000010">
    <property type="protein sequence ID" value="TRB02002.1"/>
    <property type="molecule type" value="Genomic_DNA"/>
</dbReference>
<feature type="region of interest" description="Disordered" evidence="1">
    <location>
        <begin position="83"/>
        <end position="105"/>
    </location>
</feature>
<reference evidence="2 3" key="1">
    <citation type="journal article" date="2019" name="Appl. Microbiol. Biotechnol.">
        <title>Differential efficiency of wild type rhizogenic strains for rol gene transformation of plants.</title>
        <authorList>
            <person name="Desmet S."/>
            <person name="De Keyser E."/>
            <person name="Van Vaerenbergh J."/>
            <person name="Baeyen S."/>
            <person name="Van Huylenbroeck J."/>
            <person name="Geelen D."/>
            <person name="Dhooghe E."/>
        </authorList>
    </citation>
    <scope>NUCLEOTIDE SEQUENCE [LARGE SCALE GENOMIC DNA]</scope>
    <source>
        <strain evidence="2 3">MAFF210266</strain>
    </source>
</reference>
<gene>
    <name evidence="2" type="ORF">EXN61_24555</name>
</gene>
<evidence type="ECO:0000313" key="2">
    <source>
        <dbReference type="EMBL" id="TRB02002.1"/>
    </source>
</evidence>
<organism evidence="2 3">
    <name type="scientific">Agrobacterium tumefaciens</name>
    <dbReference type="NCBI Taxonomy" id="358"/>
    <lineage>
        <taxon>Bacteria</taxon>
        <taxon>Pseudomonadati</taxon>
        <taxon>Pseudomonadota</taxon>
        <taxon>Alphaproteobacteria</taxon>
        <taxon>Hyphomicrobiales</taxon>
        <taxon>Rhizobiaceae</taxon>
        <taxon>Rhizobium/Agrobacterium group</taxon>
        <taxon>Agrobacterium</taxon>
        <taxon>Agrobacterium tumefaciens complex</taxon>
    </lineage>
</organism>
<dbReference type="Proteomes" id="UP000317023">
    <property type="component" value="Unassembled WGS sequence"/>
</dbReference>